<reference evidence="2" key="1">
    <citation type="journal article" date="2006" name="PLoS Biol.">
        <title>Macronuclear genome sequence of the ciliate Tetrahymena thermophila, a model eukaryote.</title>
        <authorList>
            <person name="Eisen J.A."/>
            <person name="Coyne R.S."/>
            <person name="Wu M."/>
            <person name="Wu D."/>
            <person name="Thiagarajan M."/>
            <person name="Wortman J.R."/>
            <person name="Badger J.H."/>
            <person name="Ren Q."/>
            <person name="Amedeo P."/>
            <person name="Jones K.M."/>
            <person name="Tallon L.J."/>
            <person name="Delcher A.L."/>
            <person name="Salzberg S.L."/>
            <person name="Silva J.C."/>
            <person name="Haas B.J."/>
            <person name="Majoros W.H."/>
            <person name="Farzad M."/>
            <person name="Carlton J.M."/>
            <person name="Smith R.K. Jr."/>
            <person name="Garg J."/>
            <person name="Pearlman R.E."/>
            <person name="Karrer K.M."/>
            <person name="Sun L."/>
            <person name="Manning G."/>
            <person name="Elde N.C."/>
            <person name="Turkewitz A.P."/>
            <person name="Asai D.J."/>
            <person name="Wilkes D.E."/>
            <person name="Wang Y."/>
            <person name="Cai H."/>
            <person name="Collins K."/>
            <person name="Stewart B.A."/>
            <person name="Lee S.R."/>
            <person name="Wilamowska K."/>
            <person name="Weinberg Z."/>
            <person name="Ruzzo W.L."/>
            <person name="Wloga D."/>
            <person name="Gaertig J."/>
            <person name="Frankel J."/>
            <person name="Tsao C.-C."/>
            <person name="Gorovsky M.A."/>
            <person name="Keeling P.J."/>
            <person name="Waller R.F."/>
            <person name="Patron N.J."/>
            <person name="Cherry J.M."/>
            <person name="Stover N.A."/>
            <person name="Krieger C.J."/>
            <person name="del Toro C."/>
            <person name="Ryder H.F."/>
            <person name="Williamson S.C."/>
            <person name="Barbeau R.A."/>
            <person name="Hamilton E.P."/>
            <person name="Orias E."/>
        </authorList>
    </citation>
    <scope>NUCLEOTIDE SEQUENCE [LARGE SCALE GENOMIC DNA]</scope>
    <source>
        <strain evidence="2">SB210</strain>
    </source>
</reference>
<keyword evidence="2" id="KW-1185">Reference proteome</keyword>
<dbReference type="AlphaFoldDB" id="W7XJ85"/>
<dbReference type="KEGG" id="tet:TTHERM_001087961"/>
<name>W7XJ85_TETTS</name>
<accession>W7XJ85</accession>
<protein>
    <submittedName>
        <fullName evidence="1">Uncharacterized protein</fullName>
    </submittedName>
</protein>
<proteinExistence type="predicted"/>
<dbReference type="RefSeq" id="XP_012653525.1">
    <property type="nucleotide sequence ID" value="XM_012798071.1"/>
</dbReference>
<sequence length="54" mass="6460">MDFICWFGLRLVYMERQVDNHSLSISSSMERGRENTQRILTQMNSKWGADMKDF</sequence>
<dbReference type="Proteomes" id="UP000009168">
    <property type="component" value="Unassembled WGS sequence"/>
</dbReference>
<gene>
    <name evidence="1" type="ORF">TTHERM_001087961</name>
</gene>
<dbReference type="GeneID" id="24441664"/>
<dbReference type="InParanoid" id="W7XJ85"/>
<dbReference type="EMBL" id="GG662662">
    <property type="protein sequence ID" value="EWS73944.1"/>
    <property type="molecule type" value="Genomic_DNA"/>
</dbReference>
<organism evidence="1 2">
    <name type="scientific">Tetrahymena thermophila (strain SB210)</name>
    <dbReference type="NCBI Taxonomy" id="312017"/>
    <lineage>
        <taxon>Eukaryota</taxon>
        <taxon>Sar</taxon>
        <taxon>Alveolata</taxon>
        <taxon>Ciliophora</taxon>
        <taxon>Intramacronucleata</taxon>
        <taxon>Oligohymenophorea</taxon>
        <taxon>Hymenostomatida</taxon>
        <taxon>Tetrahymenina</taxon>
        <taxon>Tetrahymenidae</taxon>
        <taxon>Tetrahymena</taxon>
    </lineage>
</organism>
<evidence type="ECO:0000313" key="2">
    <source>
        <dbReference type="Proteomes" id="UP000009168"/>
    </source>
</evidence>
<evidence type="ECO:0000313" key="1">
    <source>
        <dbReference type="EMBL" id="EWS73944.1"/>
    </source>
</evidence>